<dbReference type="CDD" id="cd18793">
    <property type="entry name" value="SF2_C_SNF"/>
    <property type="match status" value="1"/>
</dbReference>
<comment type="caution">
    <text evidence="4">The sequence shown here is derived from an EMBL/GenBank/DDBJ whole genome shotgun (WGS) entry which is preliminary data.</text>
</comment>
<feature type="region of interest" description="Disordered" evidence="2">
    <location>
        <begin position="718"/>
        <end position="751"/>
    </location>
</feature>
<dbReference type="InterPro" id="IPR000330">
    <property type="entry name" value="SNF2_N"/>
</dbReference>
<dbReference type="PROSITE" id="PS51192">
    <property type="entry name" value="HELICASE_ATP_BIND_1"/>
    <property type="match status" value="1"/>
</dbReference>
<sequence length="1172" mass="131714">MEVTEEQRKRAESNRLAALAKRKALLESSSHHHHQQQQPPPQNPWKLFKCQKLSPKLASNTTTKTDAAEFSKPRPEPTVLSNPVPPPPPRPPDKFRVRLEVCSPDSFSATPEPLRDFAYPGDDQCLQRLTDCLSNVMPSHYTQNHSGGKACVYKLGDYYSILRCLKSWKSVEVEEIPWGTFNVIERLSHSFIAGRWLPCRPEHLSDEQAIAIASCFMNEGSILVVCPAILRIPWAEELERWLPLCSTSDIHLVTSAYMFLLTPVFGHRDNPAHLKRCPRVVVISYKMLHHLRKSMLDREWAFLIIDESHHVRCSKKASEPEEIKAVLDVAMKIKRIVLLSGTPSLSRPGLLGMNKYEFAKTYCAVRVVRDSQGKFFQIRRLKQHLLVQLPPLRRQIVRLLLKSSDIVSAKAAVAEKKVVNRDTDASEKSVAEDMTSEILVEGDDSGNCCRSVKLSGEEIGVAKLSGFREWLSLHPLLAESDGVEDLDLHPSSQRMIIFAHHHSVLDGIQIKIAIIGLTAGGAGLDLSSARNVVFLELPQNPSWMNQGESRAHRRGQTRAVNVYIFCAKVLICFSVDFLDIFIFYINQCLFTLQDTTDESHWQNLNTSLRRVSSTTDGKYDAIQEILVENISFLETSGKTDRSCEDQILGKAACDTLSAETMKLPDSGSAKDLQPFEASGEVAPKINDRFEELCISDAGSSGKKDDLHNNAHMVSATAITKGPVSKGTSEENDSDTEIGSTGKVSPSKLNEGSEDTWRQEKEFTFHPQTIVDDVRPLQQIEPDESCFDQVGFLRFEVSQYTGRIHLYSCVPGTDLRPRPLFENFRQEELYSLNSQAAENKRGATFKGNPAYRQILLAFVNEWNSLRPIDRRKLVGKPLQLPLAVELGYLSEGINHNNGGLLKGGSKRRNTPLYEISQPLPSNAVWKKVNLCSSYGKKEKEYTQGWTLTDEPLCKLCQEPCMGNNAKTPEFFEDLFCNLGCYEEYRLRTSNQSIRQGLFEIEHGVCTHCQLDCHKLVKHIRPLSLARRQEYIEKVAPNVARRKNLLDKLVNDPNEGNAWHADHIVPVYRGGGECRLENMRTLCVACHSEVTAAQCAERRSTRAKAKKQLKVILSELRNVQSTEGANTNSEGHGHLQKQENILEDELLVNVPGSAYSGEKGTITGNEVLEEYKSQ</sequence>
<keyword evidence="4" id="KW-0547">Nucleotide-binding</keyword>
<dbReference type="GO" id="GO:0005524">
    <property type="term" value="F:ATP binding"/>
    <property type="evidence" value="ECO:0007669"/>
    <property type="project" value="InterPro"/>
</dbReference>
<dbReference type="GO" id="GO:0004386">
    <property type="term" value="F:helicase activity"/>
    <property type="evidence" value="ECO:0007669"/>
    <property type="project" value="UniProtKB-KW"/>
</dbReference>
<dbReference type="InterPro" id="IPR003615">
    <property type="entry name" value="HNH_nuc"/>
</dbReference>
<feature type="domain" description="Helicase ATP-binding" evidence="3">
    <location>
        <begin position="207"/>
        <end position="361"/>
    </location>
</feature>
<dbReference type="PANTHER" id="PTHR45766">
    <property type="entry name" value="DNA ANNEALING HELICASE AND ENDONUCLEASE ZRANB3 FAMILY MEMBER"/>
    <property type="match status" value="1"/>
</dbReference>
<dbReference type="AlphaFoldDB" id="A0AAW0LM24"/>
<reference evidence="4 5" key="1">
    <citation type="journal article" date="2018" name="Sci. Data">
        <title>The draft genome sequence of cork oak.</title>
        <authorList>
            <person name="Ramos A.M."/>
            <person name="Usie A."/>
            <person name="Barbosa P."/>
            <person name="Barros P.M."/>
            <person name="Capote T."/>
            <person name="Chaves I."/>
            <person name="Simoes F."/>
            <person name="Abreu I."/>
            <person name="Carrasquinho I."/>
            <person name="Faro C."/>
            <person name="Guimaraes J.B."/>
            <person name="Mendonca D."/>
            <person name="Nobrega F."/>
            <person name="Rodrigues L."/>
            <person name="Saibo N.J.M."/>
            <person name="Varela M.C."/>
            <person name="Egas C."/>
            <person name="Matos J."/>
            <person name="Miguel C.M."/>
            <person name="Oliveira M.M."/>
            <person name="Ricardo C.P."/>
            <person name="Goncalves S."/>
        </authorList>
    </citation>
    <scope>NUCLEOTIDE SEQUENCE [LARGE SCALE GENOMIC DNA]</scope>
    <source>
        <strain evidence="5">cv. HL8</strain>
    </source>
</reference>
<dbReference type="GO" id="GO:0031297">
    <property type="term" value="P:replication fork processing"/>
    <property type="evidence" value="ECO:0007669"/>
    <property type="project" value="TreeGrafter"/>
</dbReference>
<dbReference type="InterPro" id="IPR014001">
    <property type="entry name" value="Helicase_ATP-bd"/>
</dbReference>
<dbReference type="Gene3D" id="1.10.30.50">
    <property type="match status" value="1"/>
</dbReference>
<dbReference type="CDD" id="cd00085">
    <property type="entry name" value="HNHc"/>
    <property type="match status" value="1"/>
</dbReference>
<feature type="compositionally biased region" description="Basic and acidic residues" evidence="2">
    <location>
        <begin position="1"/>
        <end position="13"/>
    </location>
</feature>
<keyword evidence="4" id="KW-0540">Nuclease</keyword>
<dbReference type="InterPro" id="IPR049730">
    <property type="entry name" value="SNF2/RAD54-like_C"/>
</dbReference>
<protein>
    <submittedName>
        <fullName evidence="4">Dna annealing helicase and endonuclease zranb3</fullName>
    </submittedName>
</protein>
<evidence type="ECO:0000313" key="4">
    <source>
        <dbReference type="EMBL" id="KAK7852707.1"/>
    </source>
</evidence>
<dbReference type="Gene3D" id="3.40.50.300">
    <property type="entry name" value="P-loop containing nucleotide triphosphate hydrolases"/>
    <property type="match status" value="1"/>
</dbReference>
<evidence type="ECO:0000256" key="1">
    <source>
        <dbReference type="ARBA" id="ARBA00022801"/>
    </source>
</evidence>
<dbReference type="PANTHER" id="PTHR45766:SF5">
    <property type="entry name" value="SNF2 DOMAIN-CONTAINING PROTEIN _ HELICASE DOMAIN-CONTAINING PROTEIN _ HNH ENDONUCLEASE DOMAIN-CONTAINING PROTEIN"/>
    <property type="match status" value="1"/>
</dbReference>
<dbReference type="Pfam" id="PF01844">
    <property type="entry name" value="HNH"/>
    <property type="match status" value="1"/>
</dbReference>
<dbReference type="GO" id="GO:0004520">
    <property type="term" value="F:DNA endonuclease activity"/>
    <property type="evidence" value="ECO:0007669"/>
    <property type="project" value="TreeGrafter"/>
</dbReference>
<dbReference type="GO" id="GO:0006281">
    <property type="term" value="P:DNA repair"/>
    <property type="evidence" value="ECO:0007669"/>
    <property type="project" value="TreeGrafter"/>
</dbReference>
<evidence type="ECO:0000256" key="2">
    <source>
        <dbReference type="SAM" id="MobiDB-lite"/>
    </source>
</evidence>
<dbReference type="Gene3D" id="3.40.50.10810">
    <property type="entry name" value="Tandem AAA-ATPase domain"/>
    <property type="match status" value="1"/>
</dbReference>
<keyword evidence="4" id="KW-0255">Endonuclease</keyword>
<dbReference type="GO" id="GO:0016787">
    <property type="term" value="F:hydrolase activity"/>
    <property type="evidence" value="ECO:0007669"/>
    <property type="project" value="UniProtKB-KW"/>
</dbReference>
<dbReference type="Pfam" id="PF00176">
    <property type="entry name" value="SNF2-rel_dom"/>
    <property type="match status" value="1"/>
</dbReference>
<dbReference type="GO" id="GO:0043596">
    <property type="term" value="C:nuclear replication fork"/>
    <property type="evidence" value="ECO:0007669"/>
    <property type="project" value="TreeGrafter"/>
</dbReference>
<keyword evidence="5" id="KW-1185">Reference proteome</keyword>
<dbReference type="EMBL" id="PKMF04000073">
    <property type="protein sequence ID" value="KAK7852707.1"/>
    <property type="molecule type" value="Genomic_DNA"/>
</dbReference>
<gene>
    <name evidence="4" type="primary">Zranb3</name>
    <name evidence="4" type="ORF">CFP56_038273</name>
</gene>
<keyword evidence="1" id="KW-0378">Hydrolase</keyword>
<dbReference type="InterPro" id="IPR027417">
    <property type="entry name" value="P-loop_NTPase"/>
</dbReference>
<accession>A0AAW0LM24</accession>
<keyword evidence="4" id="KW-0067">ATP-binding</keyword>
<dbReference type="Proteomes" id="UP000237347">
    <property type="component" value="Unassembled WGS sequence"/>
</dbReference>
<proteinExistence type="predicted"/>
<feature type="compositionally biased region" description="Polar residues" evidence="2">
    <location>
        <begin position="736"/>
        <end position="749"/>
    </location>
</feature>
<feature type="region of interest" description="Disordered" evidence="2">
    <location>
        <begin position="1"/>
        <end position="93"/>
    </location>
</feature>
<evidence type="ECO:0000313" key="5">
    <source>
        <dbReference type="Proteomes" id="UP000237347"/>
    </source>
</evidence>
<evidence type="ECO:0000259" key="3">
    <source>
        <dbReference type="PROSITE" id="PS51192"/>
    </source>
</evidence>
<dbReference type="GO" id="GO:0003676">
    <property type="term" value="F:nucleic acid binding"/>
    <property type="evidence" value="ECO:0007669"/>
    <property type="project" value="InterPro"/>
</dbReference>
<dbReference type="GO" id="GO:0008270">
    <property type="term" value="F:zinc ion binding"/>
    <property type="evidence" value="ECO:0007669"/>
    <property type="project" value="InterPro"/>
</dbReference>
<dbReference type="InterPro" id="IPR002711">
    <property type="entry name" value="HNH"/>
</dbReference>
<dbReference type="SUPFAM" id="SSF52540">
    <property type="entry name" value="P-loop containing nucleoside triphosphate hydrolases"/>
    <property type="match status" value="2"/>
</dbReference>
<feature type="compositionally biased region" description="Basic and acidic residues" evidence="2">
    <location>
        <begin position="66"/>
        <end position="75"/>
    </location>
</feature>
<organism evidence="4 5">
    <name type="scientific">Quercus suber</name>
    <name type="common">Cork oak</name>
    <dbReference type="NCBI Taxonomy" id="58331"/>
    <lineage>
        <taxon>Eukaryota</taxon>
        <taxon>Viridiplantae</taxon>
        <taxon>Streptophyta</taxon>
        <taxon>Embryophyta</taxon>
        <taxon>Tracheophyta</taxon>
        <taxon>Spermatophyta</taxon>
        <taxon>Magnoliopsida</taxon>
        <taxon>eudicotyledons</taxon>
        <taxon>Gunneridae</taxon>
        <taxon>Pentapetalae</taxon>
        <taxon>rosids</taxon>
        <taxon>fabids</taxon>
        <taxon>Fagales</taxon>
        <taxon>Fagaceae</taxon>
        <taxon>Quercus</taxon>
    </lineage>
</organism>
<dbReference type="InterPro" id="IPR038718">
    <property type="entry name" value="SNF2-like_sf"/>
</dbReference>
<keyword evidence="4" id="KW-0347">Helicase</keyword>
<name>A0AAW0LM24_QUESU</name>